<feature type="transmembrane region" description="Helical" evidence="3">
    <location>
        <begin position="274"/>
        <end position="295"/>
    </location>
</feature>
<keyword evidence="5" id="KW-1185">Reference proteome</keyword>
<keyword evidence="3" id="KW-0812">Transmembrane</keyword>
<dbReference type="RefSeq" id="WP_270880775.1">
    <property type="nucleotide sequence ID" value="NZ_JAQFVF010000038.1"/>
</dbReference>
<evidence type="ECO:0000313" key="5">
    <source>
        <dbReference type="Proteomes" id="UP001596044"/>
    </source>
</evidence>
<sequence length="446" mass="49592">MDQTLQDLIYKFEDNDDFFLQRDFFADRPVYLIGLKSLIDMTRSRSFMHQYLDQAISNHTALSDGALMQMLGEVRGINLQDIASSVYDGKLIIYFEQVQQYVVAEPVPNLLTRLFDTPTNENVLQGTSSSFVEDIDHNIGIARKQFSSESLRVKSFSVGQNQQKRIALLYADGHVDMALVEQIIGQFETYIDHDINHIQDLSRTLGLSPWSSVAKFKTTEMPQEASHSLKTGKVVIFVDRIPFALILPNLLWDMFCLDNDHNYSLPLMIILRSLRIVGVLMTLIVPALYVALVAVNPEVLRIEIALTVAQSREGVPYPALVEIILILLILELIMEASVRLPRSIGPTITMVGGIILGEATVAAKLVSNLLIIILAATTIANSTVVGFQNSLSIRLFKYLLLILAAIYGVLGILAGVVIICAYLSSLNTFGIPYTSTTQMKERGNHG</sequence>
<evidence type="ECO:0000256" key="3">
    <source>
        <dbReference type="SAM" id="Phobius"/>
    </source>
</evidence>
<reference evidence="5" key="1">
    <citation type="journal article" date="2019" name="Int. J. Syst. Evol. Microbiol.">
        <title>The Global Catalogue of Microorganisms (GCM) 10K type strain sequencing project: providing services to taxonomists for standard genome sequencing and annotation.</title>
        <authorList>
            <consortium name="The Broad Institute Genomics Platform"/>
            <consortium name="The Broad Institute Genome Sequencing Center for Infectious Disease"/>
            <person name="Wu L."/>
            <person name="Ma J."/>
        </authorList>
    </citation>
    <scope>NUCLEOTIDE SEQUENCE [LARGE SCALE GENOMIC DNA]</scope>
    <source>
        <strain evidence="5">KACC 11904</strain>
    </source>
</reference>
<dbReference type="PANTHER" id="PTHR22550:SF5">
    <property type="entry name" value="LEUCINE ZIPPER PROTEIN 4"/>
    <property type="match status" value="1"/>
</dbReference>
<feature type="transmembrane region" description="Helical" evidence="3">
    <location>
        <begin position="315"/>
        <end position="333"/>
    </location>
</feature>
<feature type="transmembrane region" description="Helical" evidence="3">
    <location>
        <begin position="369"/>
        <end position="387"/>
    </location>
</feature>
<dbReference type="Pfam" id="PF03323">
    <property type="entry name" value="GerA"/>
    <property type="match status" value="1"/>
</dbReference>
<accession>A0ABW0KIS5</accession>
<feature type="transmembrane region" description="Helical" evidence="3">
    <location>
        <begin position="399"/>
        <end position="424"/>
    </location>
</feature>
<proteinExistence type="inferred from homology"/>
<keyword evidence="3" id="KW-1133">Transmembrane helix</keyword>
<dbReference type="InterPro" id="IPR050768">
    <property type="entry name" value="UPF0353/GerABKA_families"/>
</dbReference>
<dbReference type="InterPro" id="IPR004995">
    <property type="entry name" value="Spore_Ger"/>
</dbReference>
<dbReference type="PIRSF" id="PIRSF005690">
    <property type="entry name" value="GerBA"/>
    <property type="match status" value="1"/>
</dbReference>
<keyword evidence="2 3" id="KW-0472">Membrane</keyword>
<feature type="transmembrane region" description="Helical" evidence="3">
    <location>
        <begin position="345"/>
        <end position="363"/>
    </location>
</feature>
<dbReference type="PANTHER" id="PTHR22550">
    <property type="entry name" value="SPORE GERMINATION PROTEIN"/>
    <property type="match status" value="1"/>
</dbReference>
<name>A0ABW0KIS5_9BACL</name>
<evidence type="ECO:0000256" key="2">
    <source>
        <dbReference type="ARBA" id="ARBA00023136"/>
    </source>
</evidence>
<evidence type="ECO:0000313" key="4">
    <source>
        <dbReference type="EMBL" id="MFC5452521.1"/>
    </source>
</evidence>
<gene>
    <name evidence="4" type="ORF">ACFPOG_30405</name>
</gene>
<evidence type="ECO:0000256" key="1">
    <source>
        <dbReference type="ARBA" id="ARBA00005278"/>
    </source>
</evidence>
<dbReference type="Proteomes" id="UP001596044">
    <property type="component" value="Unassembled WGS sequence"/>
</dbReference>
<organism evidence="4 5">
    <name type="scientific">Paenibacillus aestuarii</name>
    <dbReference type="NCBI Taxonomy" id="516965"/>
    <lineage>
        <taxon>Bacteria</taxon>
        <taxon>Bacillati</taxon>
        <taxon>Bacillota</taxon>
        <taxon>Bacilli</taxon>
        <taxon>Bacillales</taxon>
        <taxon>Paenibacillaceae</taxon>
        <taxon>Paenibacillus</taxon>
    </lineage>
</organism>
<comment type="similarity">
    <text evidence="1">Belongs to the GerABKA family.</text>
</comment>
<comment type="caution">
    <text evidence="4">The sequence shown here is derived from an EMBL/GenBank/DDBJ whole genome shotgun (WGS) entry which is preliminary data.</text>
</comment>
<protein>
    <submittedName>
        <fullName evidence="4">Spore germination protein</fullName>
    </submittedName>
</protein>
<dbReference type="EMBL" id="JBHSMJ010000054">
    <property type="protein sequence ID" value="MFC5452521.1"/>
    <property type="molecule type" value="Genomic_DNA"/>
</dbReference>